<dbReference type="EMBL" id="VDUZ01000006">
    <property type="protein sequence ID" value="TXL78723.1"/>
    <property type="molecule type" value="Genomic_DNA"/>
</dbReference>
<dbReference type="PANTHER" id="PTHR43861">
    <property type="entry name" value="TRANS-ACONITATE 2-METHYLTRANSFERASE-RELATED"/>
    <property type="match status" value="1"/>
</dbReference>
<name>A0A5C8PRW1_9HYPH</name>
<accession>A0A5C8PRW1</accession>
<dbReference type="CDD" id="cd02440">
    <property type="entry name" value="AdoMet_MTases"/>
    <property type="match status" value="1"/>
</dbReference>
<dbReference type="OrthoDB" id="210346at2"/>
<keyword evidence="1" id="KW-0489">Methyltransferase</keyword>
<dbReference type="Pfam" id="PF13489">
    <property type="entry name" value="Methyltransf_23"/>
    <property type="match status" value="1"/>
</dbReference>
<dbReference type="RefSeq" id="WP_147846193.1">
    <property type="nucleotide sequence ID" value="NZ_VDUZ01000006.1"/>
</dbReference>
<reference evidence="1 2" key="1">
    <citation type="submission" date="2019-06" db="EMBL/GenBank/DDBJ databases">
        <title>New taxonomy in bacterial strain CC-CFT640, isolated from vineyard.</title>
        <authorList>
            <person name="Lin S.-Y."/>
            <person name="Tsai C.-F."/>
            <person name="Young C.-C."/>
        </authorList>
    </citation>
    <scope>NUCLEOTIDE SEQUENCE [LARGE SCALE GENOMIC DNA]</scope>
    <source>
        <strain evidence="1 2">CC-CFT640</strain>
    </source>
</reference>
<keyword evidence="1" id="KW-0808">Transferase</keyword>
<keyword evidence="2" id="KW-1185">Reference proteome</keyword>
<dbReference type="GO" id="GO:0032259">
    <property type="term" value="P:methylation"/>
    <property type="evidence" value="ECO:0007669"/>
    <property type="project" value="UniProtKB-KW"/>
</dbReference>
<gene>
    <name evidence="1" type="ORF">FHP25_06920</name>
</gene>
<dbReference type="InterPro" id="IPR029063">
    <property type="entry name" value="SAM-dependent_MTases_sf"/>
</dbReference>
<proteinExistence type="predicted"/>
<dbReference type="GO" id="GO:0008168">
    <property type="term" value="F:methyltransferase activity"/>
    <property type="evidence" value="ECO:0007669"/>
    <property type="project" value="UniProtKB-KW"/>
</dbReference>
<dbReference type="SUPFAM" id="SSF53335">
    <property type="entry name" value="S-adenosyl-L-methionine-dependent methyltransferases"/>
    <property type="match status" value="2"/>
</dbReference>
<sequence>MDFRQLIREMIAKSERGIELGASVAPILPKADGYDVLVIDHADADGLRTKYTALGVDTSRIEEVDAIDDGAEFTALLAPGERFDYIVVSHVLEHMPDPIHFLQRCERALTDGGKLILLVPDRRFCFDYLRPVSTAGQMLRAYLAGQRRHDAGALYDHYASHATRNGVAVWAEADGGDFAFAGSPAAGYAMAVQESSDYVDCHAWVFTPSSFRLILADLRSLGLTAMGEVFFHGSIGCEFMVVLSRAAAASTPDRAALARQAILEAAEGGVNRADGPPQASPTLETAYVEDLPRAQNAVDLFKGAWVCAFPSNHGVNAGDIALHADPRITWLLSAVGNVRGLEVLELGPLEASHTAMLLAAGARSVVAIEANPQAFLRCLIVKEIRRLRDAAFLLGDFTRFLEEDQRRWPLIVASGVLYHAKDPLRLLEALAARTDTLFLWTHVVDAAAMPLDDPRRLVIARQEMREWRGERIVLHVRPYGHANDPKFCGGPHSEPRWMERDDLLKVLDRLGFADIRLAFEEPDHAAGPALAILARRLAD</sequence>
<protein>
    <submittedName>
        <fullName evidence="1">Class I SAM-dependent methyltransferase</fullName>
    </submittedName>
</protein>
<comment type="caution">
    <text evidence="1">The sequence shown here is derived from an EMBL/GenBank/DDBJ whole genome shotgun (WGS) entry which is preliminary data.</text>
</comment>
<evidence type="ECO:0000313" key="1">
    <source>
        <dbReference type="EMBL" id="TXL78723.1"/>
    </source>
</evidence>
<dbReference type="Gene3D" id="3.40.50.150">
    <property type="entry name" value="Vaccinia Virus protein VP39"/>
    <property type="match status" value="2"/>
</dbReference>
<evidence type="ECO:0000313" key="2">
    <source>
        <dbReference type="Proteomes" id="UP000321638"/>
    </source>
</evidence>
<organism evidence="1 2">
    <name type="scientific">Vineibacter terrae</name>
    <dbReference type="NCBI Taxonomy" id="2586908"/>
    <lineage>
        <taxon>Bacteria</taxon>
        <taxon>Pseudomonadati</taxon>
        <taxon>Pseudomonadota</taxon>
        <taxon>Alphaproteobacteria</taxon>
        <taxon>Hyphomicrobiales</taxon>
        <taxon>Vineibacter</taxon>
    </lineage>
</organism>
<dbReference type="Proteomes" id="UP000321638">
    <property type="component" value="Unassembled WGS sequence"/>
</dbReference>
<dbReference type="AlphaFoldDB" id="A0A5C8PRW1"/>